<dbReference type="Proteomes" id="UP000268014">
    <property type="component" value="Unassembled WGS sequence"/>
</dbReference>
<evidence type="ECO:0000313" key="3">
    <source>
        <dbReference type="WBParaSite" id="HPLM_0000964601-mRNA-1"/>
    </source>
</evidence>
<evidence type="ECO:0000313" key="1">
    <source>
        <dbReference type="EMBL" id="VDO38018.1"/>
    </source>
</evidence>
<reference evidence="1 2" key="2">
    <citation type="submission" date="2018-11" db="EMBL/GenBank/DDBJ databases">
        <authorList>
            <consortium name="Pathogen Informatics"/>
        </authorList>
    </citation>
    <scope>NUCLEOTIDE SEQUENCE [LARGE SCALE GENOMIC DNA]</scope>
    <source>
        <strain evidence="1 2">MHpl1</strain>
    </source>
</reference>
<proteinExistence type="predicted"/>
<evidence type="ECO:0000313" key="2">
    <source>
        <dbReference type="Proteomes" id="UP000268014"/>
    </source>
</evidence>
<organism evidence="3">
    <name type="scientific">Haemonchus placei</name>
    <name type="common">Barber's pole worm</name>
    <dbReference type="NCBI Taxonomy" id="6290"/>
    <lineage>
        <taxon>Eukaryota</taxon>
        <taxon>Metazoa</taxon>
        <taxon>Ecdysozoa</taxon>
        <taxon>Nematoda</taxon>
        <taxon>Chromadorea</taxon>
        <taxon>Rhabditida</taxon>
        <taxon>Rhabditina</taxon>
        <taxon>Rhabditomorpha</taxon>
        <taxon>Strongyloidea</taxon>
        <taxon>Trichostrongylidae</taxon>
        <taxon>Haemonchus</taxon>
    </lineage>
</organism>
<dbReference type="OrthoDB" id="10039910at2759"/>
<dbReference type="STRING" id="6290.A0A0N4WFW1"/>
<sequence length="75" mass="8645">MGRFIIGWDLSIQEMENRANTDKYILDTEPAAQERLGDVRNSECEPGLMRYLSGLLASVNVYAQSYKMMHEVEQM</sequence>
<name>A0A0N4WFW1_HAEPC</name>
<dbReference type="EMBL" id="UZAF01017110">
    <property type="protein sequence ID" value="VDO38018.1"/>
    <property type="molecule type" value="Genomic_DNA"/>
</dbReference>
<keyword evidence="2" id="KW-1185">Reference proteome</keyword>
<dbReference type="WBParaSite" id="HPLM_0000964601-mRNA-1">
    <property type="protein sequence ID" value="HPLM_0000964601-mRNA-1"/>
    <property type="gene ID" value="HPLM_0000964601"/>
</dbReference>
<protein>
    <submittedName>
        <fullName evidence="3">Oligoendopeptidase F</fullName>
    </submittedName>
</protein>
<gene>
    <name evidence="1" type="ORF">HPLM_LOCUS9638</name>
</gene>
<reference evidence="3" key="1">
    <citation type="submission" date="2017-02" db="UniProtKB">
        <authorList>
            <consortium name="WormBaseParasite"/>
        </authorList>
    </citation>
    <scope>IDENTIFICATION</scope>
</reference>
<dbReference type="AlphaFoldDB" id="A0A0N4WFW1"/>
<accession>A0A0N4WFW1</accession>